<comment type="similarity">
    <text evidence="1">Belongs to the ABC transporter superfamily.</text>
</comment>
<dbReference type="Pfam" id="PF00005">
    <property type="entry name" value="ABC_tran"/>
    <property type="match status" value="1"/>
</dbReference>
<dbReference type="PANTHER" id="PTHR24220:SF689">
    <property type="entry name" value="LIPOPROTEIN-RELEASING SYSTEM ATP-BINDING PROTEIN LOLD"/>
    <property type="match status" value="1"/>
</dbReference>
<evidence type="ECO:0000256" key="4">
    <source>
        <dbReference type="ARBA" id="ARBA00022840"/>
    </source>
</evidence>
<organism evidence="6 7">
    <name type="scientific">Claveliimonas monacensis</name>
    <dbReference type="NCBI Taxonomy" id="2779351"/>
    <lineage>
        <taxon>Bacteria</taxon>
        <taxon>Bacillati</taxon>
        <taxon>Bacillota</taxon>
        <taxon>Clostridia</taxon>
        <taxon>Lachnospirales</taxon>
        <taxon>Lachnospiraceae</taxon>
        <taxon>Claveliimonas</taxon>
    </lineage>
</organism>
<dbReference type="InterPro" id="IPR027417">
    <property type="entry name" value="P-loop_NTPase"/>
</dbReference>
<keyword evidence="3" id="KW-0547">Nucleotide-binding</keyword>
<dbReference type="PANTHER" id="PTHR24220">
    <property type="entry name" value="IMPORT ATP-BINDING PROTEIN"/>
    <property type="match status" value="1"/>
</dbReference>
<evidence type="ECO:0000256" key="1">
    <source>
        <dbReference type="ARBA" id="ARBA00005417"/>
    </source>
</evidence>
<dbReference type="InterPro" id="IPR003593">
    <property type="entry name" value="AAA+_ATPase"/>
</dbReference>
<dbReference type="CDD" id="cd03255">
    <property type="entry name" value="ABC_MJ0796_LolCDE_FtsE"/>
    <property type="match status" value="1"/>
</dbReference>
<evidence type="ECO:0000256" key="2">
    <source>
        <dbReference type="ARBA" id="ARBA00022448"/>
    </source>
</evidence>
<dbReference type="EMBL" id="JADCKL010000008">
    <property type="protein sequence ID" value="MBE5063626.1"/>
    <property type="molecule type" value="Genomic_DNA"/>
</dbReference>
<dbReference type="InterPro" id="IPR003439">
    <property type="entry name" value="ABC_transporter-like_ATP-bd"/>
</dbReference>
<comment type="caution">
    <text evidence="6">The sequence shown here is derived from an EMBL/GenBank/DDBJ whole genome shotgun (WGS) entry which is preliminary data.</text>
</comment>
<keyword evidence="7" id="KW-1185">Reference proteome</keyword>
<dbReference type="InterPro" id="IPR015854">
    <property type="entry name" value="ABC_transpr_LolD-like"/>
</dbReference>
<dbReference type="InterPro" id="IPR017911">
    <property type="entry name" value="MacB-like_ATP-bd"/>
</dbReference>
<evidence type="ECO:0000259" key="5">
    <source>
        <dbReference type="PROSITE" id="PS50893"/>
    </source>
</evidence>
<dbReference type="SUPFAM" id="SSF52540">
    <property type="entry name" value="P-loop containing nucleoside triphosphate hydrolases"/>
    <property type="match status" value="1"/>
</dbReference>
<evidence type="ECO:0000256" key="3">
    <source>
        <dbReference type="ARBA" id="ARBA00022741"/>
    </source>
</evidence>
<dbReference type="InterPro" id="IPR017871">
    <property type="entry name" value="ABC_transporter-like_CS"/>
</dbReference>
<accession>A0ABR9RKX8</accession>
<name>A0ABR9RKX8_9FIRM</name>
<dbReference type="PROSITE" id="PS00211">
    <property type="entry name" value="ABC_TRANSPORTER_1"/>
    <property type="match status" value="1"/>
</dbReference>
<evidence type="ECO:0000313" key="6">
    <source>
        <dbReference type="EMBL" id="MBE5063626.1"/>
    </source>
</evidence>
<dbReference type="SMART" id="SM00382">
    <property type="entry name" value="AAA"/>
    <property type="match status" value="1"/>
</dbReference>
<feature type="domain" description="ABC transporter" evidence="5">
    <location>
        <begin position="4"/>
        <end position="224"/>
    </location>
</feature>
<sequence>MERIKVEDVSYSYISKYQKIDALRQVSCSFDEGKLYAVIGESGSGKSTLLSLLAGLDLPSEGTIYIDGEDLASMDRDAYRRDKASVVYQSFHLFPLLTALENVMYPLELKGVPGREARRRAMDCIAQAGLPEKILRQYPKMMSGGEQQRVAIARALAAEGDILLADEPTGNLDTENEEIIAGLLLECAHEKGYTVVLVTHSLELARKADVIYRMKDGRMMRYDR</sequence>
<dbReference type="Proteomes" id="UP000758652">
    <property type="component" value="Unassembled WGS sequence"/>
</dbReference>
<proteinExistence type="inferred from homology"/>
<protein>
    <submittedName>
        <fullName evidence="6">ABC transporter ATP-binding protein</fullName>
    </submittedName>
</protein>
<dbReference type="PROSITE" id="PS50893">
    <property type="entry name" value="ABC_TRANSPORTER_2"/>
    <property type="match status" value="1"/>
</dbReference>
<keyword evidence="2" id="KW-0813">Transport</keyword>
<dbReference type="Gene3D" id="3.40.50.300">
    <property type="entry name" value="P-loop containing nucleotide triphosphate hydrolases"/>
    <property type="match status" value="1"/>
</dbReference>
<dbReference type="RefSeq" id="WP_226395121.1">
    <property type="nucleotide sequence ID" value="NZ_JADCKL010000008.1"/>
</dbReference>
<evidence type="ECO:0000313" key="7">
    <source>
        <dbReference type="Proteomes" id="UP000758652"/>
    </source>
</evidence>
<dbReference type="GO" id="GO:0005524">
    <property type="term" value="F:ATP binding"/>
    <property type="evidence" value="ECO:0007669"/>
    <property type="project" value="UniProtKB-KW"/>
</dbReference>
<gene>
    <name evidence="6" type="ORF">INF30_10165</name>
</gene>
<keyword evidence="4 6" id="KW-0067">ATP-binding</keyword>
<reference evidence="6 7" key="1">
    <citation type="submission" date="2020-10" db="EMBL/GenBank/DDBJ databases">
        <title>ChiBAC.</title>
        <authorList>
            <person name="Zenner C."/>
            <person name="Hitch T.C.A."/>
            <person name="Clavel T."/>
        </authorList>
    </citation>
    <scope>NUCLEOTIDE SEQUENCE [LARGE SCALE GENOMIC DNA]</scope>
    <source>
        <strain evidence="6 7">DSM 108991</strain>
    </source>
</reference>